<evidence type="ECO:0000313" key="3">
    <source>
        <dbReference type="EMBL" id="KAG6730031.1"/>
    </source>
</evidence>
<gene>
    <name evidence="2" type="ORF">CIPAW_01G062100</name>
    <name evidence="3" type="ORF">I3842_01G059600</name>
</gene>
<dbReference type="Pfam" id="PF13041">
    <property type="entry name" value="PPR_2"/>
    <property type="match status" value="1"/>
</dbReference>
<dbReference type="InterPro" id="IPR002885">
    <property type="entry name" value="PPR_rpt"/>
</dbReference>
<feature type="repeat" description="PPR" evidence="1">
    <location>
        <begin position="95"/>
        <end position="125"/>
    </location>
</feature>
<reference evidence="3" key="2">
    <citation type="submission" date="2021-01" db="EMBL/GenBank/DDBJ databases">
        <authorList>
            <person name="Lovell J.T."/>
            <person name="Bentley N."/>
            <person name="Bhattarai G."/>
            <person name="Jenkins J.W."/>
            <person name="Sreedasyam A."/>
            <person name="Alarcon Y."/>
            <person name="Bock C."/>
            <person name="Boston L."/>
            <person name="Carlson J."/>
            <person name="Cervantes K."/>
            <person name="Clermont K."/>
            <person name="Krom N."/>
            <person name="Kubenka K."/>
            <person name="Mamidi S."/>
            <person name="Mattison C."/>
            <person name="Monteros M."/>
            <person name="Pisani C."/>
            <person name="Plott C."/>
            <person name="Rajasekar S."/>
            <person name="Rhein H.S."/>
            <person name="Rohla C."/>
            <person name="Song M."/>
            <person name="Hilaire R.S."/>
            <person name="Shu S."/>
            <person name="Wells L."/>
            <person name="Wang X."/>
            <person name="Webber J."/>
            <person name="Heerema R.J."/>
            <person name="Klein P."/>
            <person name="Conner P."/>
            <person name="Grauke L."/>
            <person name="Grimwood J."/>
            <person name="Schmutz J."/>
            <person name="Randall J.J."/>
        </authorList>
    </citation>
    <scope>NUCLEOTIDE SEQUENCE</scope>
    <source>
        <tissue evidence="3">Leaf</tissue>
    </source>
</reference>
<dbReference type="PANTHER" id="PTHR47581:SF2">
    <property type="entry name" value="OS09G0431600 PROTEIN"/>
    <property type="match status" value="1"/>
</dbReference>
<evidence type="ECO:0008006" key="5">
    <source>
        <dbReference type="Google" id="ProtNLM"/>
    </source>
</evidence>
<dbReference type="Pfam" id="PF01535">
    <property type="entry name" value="PPR"/>
    <property type="match status" value="1"/>
</dbReference>
<proteinExistence type="predicted"/>
<organism evidence="2 4">
    <name type="scientific">Carya illinoinensis</name>
    <name type="common">Pecan</name>
    <dbReference type="NCBI Taxonomy" id="32201"/>
    <lineage>
        <taxon>Eukaryota</taxon>
        <taxon>Viridiplantae</taxon>
        <taxon>Streptophyta</taxon>
        <taxon>Embryophyta</taxon>
        <taxon>Tracheophyta</taxon>
        <taxon>Spermatophyta</taxon>
        <taxon>Magnoliopsida</taxon>
        <taxon>eudicotyledons</taxon>
        <taxon>Gunneridae</taxon>
        <taxon>Pentapetalae</taxon>
        <taxon>rosids</taxon>
        <taxon>fabids</taxon>
        <taxon>Fagales</taxon>
        <taxon>Juglandaceae</taxon>
        <taxon>Carya</taxon>
    </lineage>
</organism>
<dbReference type="EMBL" id="CM031809">
    <property type="protein sequence ID" value="KAG6666877.1"/>
    <property type="molecule type" value="Genomic_DNA"/>
</dbReference>
<dbReference type="AlphaFoldDB" id="A0A8T1RII3"/>
<protein>
    <recommendedName>
        <fullName evidence="5">Pentatricopeptide repeat-containing protein</fullName>
    </recommendedName>
</protein>
<dbReference type="Proteomes" id="UP000811246">
    <property type="component" value="Chromosome 1"/>
</dbReference>
<dbReference type="NCBIfam" id="TIGR00756">
    <property type="entry name" value="PPR"/>
    <property type="match status" value="2"/>
</dbReference>
<dbReference type="EMBL" id="CM031825">
    <property type="protein sequence ID" value="KAG6730032.1"/>
    <property type="molecule type" value="Genomic_DNA"/>
</dbReference>
<dbReference type="Proteomes" id="UP000811609">
    <property type="component" value="Chromosome 1"/>
</dbReference>
<evidence type="ECO:0000313" key="4">
    <source>
        <dbReference type="Proteomes" id="UP000811609"/>
    </source>
</evidence>
<reference evidence="2" key="1">
    <citation type="submission" date="2020-12" db="EMBL/GenBank/DDBJ databases">
        <title>WGS assembly of Carya illinoinensis cv. Pawnee.</title>
        <authorList>
            <person name="Platts A."/>
            <person name="Shu S."/>
            <person name="Wright S."/>
            <person name="Barry K."/>
            <person name="Edger P."/>
            <person name="Pires J.C."/>
            <person name="Schmutz J."/>
        </authorList>
    </citation>
    <scope>NUCLEOTIDE SEQUENCE</scope>
    <source>
        <tissue evidence="2">Leaf</tissue>
    </source>
</reference>
<name>A0A8T1RII3_CARIL</name>
<feature type="repeat" description="PPR" evidence="1">
    <location>
        <begin position="60"/>
        <end position="94"/>
    </location>
</feature>
<keyword evidence="4" id="KW-1185">Reference proteome</keyword>
<evidence type="ECO:0000256" key="1">
    <source>
        <dbReference type="PROSITE-ProRule" id="PRU00708"/>
    </source>
</evidence>
<accession>A0A8T1RII3</accession>
<dbReference type="EMBL" id="CM031825">
    <property type="protein sequence ID" value="KAG6730031.1"/>
    <property type="molecule type" value="Genomic_DNA"/>
</dbReference>
<evidence type="ECO:0000313" key="2">
    <source>
        <dbReference type="EMBL" id="KAG6666877.1"/>
    </source>
</evidence>
<comment type="caution">
    <text evidence="2">The sequence shown here is derived from an EMBL/GenBank/DDBJ whole genome shotgun (WGS) entry which is preliminary data.</text>
</comment>
<dbReference type="PROSITE" id="PS51375">
    <property type="entry name" value="PPR"/>
    <property type="match status" value="2"/>
</dbReference>
<sequence>MKHFNYLSPWSKILLWVVQSYQPPIIYGLLNALIEAGDLRRANGLLARYGFLLREGSRPSVSVYNLLMKGYINTGLPQAAITVYKEILRLGLRPDKLTYNTLIFACVKSEKLDAAKHVFKEMKDKAQKYGHGLFPDVVTYTILLKGFAHCKDLLSVQKIVLEMKSYHDLYIDRTAYTAMVDAFLNCGATKG</sequence>
<dbReference type="InterPro" id="IPR044781">
    <property type="entry name" value="At5g10690-like"/>
</dbReference>
<dbReference type="PANTHER" id="PTHR47581">
    <property type="entry name" value="OS09G0431600 PROTEIN"/>
    <property type="match status" value="1"/>
</dbReference>